<accession>A0A9P9F7F4</accession>
<name>A0A9P9F7F4_9HYPO</name>
<dbReference type="EMBL" id="JAGMUU010000004">
    <property type="protein sequence ID" value="KAH7155514.1"/>
    <property type="molecule type" value="Genomic_DNA"/>
</dbReference>
<proteinExistence type="predicted"/>
<dbReference type="AlphaFoldDB" id="A0A9P9F7F4"/>
<gene>
    <name evidence="2" type="ORF">B0J13DRAFT_604495</name>
</gene>
<evidence type="ECO:0000313" key="3">
    <source>
        <dbReference type="Proteomes" id="UP000717696"/>
    </source>
</evidence>
<feature type="region of interest" description="Disordered" evidence="1">
    <location>
        <begin position="1"/>
        <end position="31"/>
    </location>
</feature>
<evidence type="ECO:0000256" key="1">
    <source>
        <dbReference type="SAM" id="MobiDB-lite"/>
    </source>
</evidence>
<protein>
    <submittedName>
        <fullName evidence="2">Uncharacterized protein</fullName>
    </submittedName>
</protein>
<dbReference type="Proteomes" id="UP000717696">
    <property type="component" value="Unassembled WGS sequence"/>
</dbReference>
<keyword evidence="3" id="KW-1185">Reference proteome</keyword>
<comment type="caution">
    <text evidence="2">The sequence shown here is derived from an EMBL/GenBank/DDBJ whole genome shotgun (WGS) entry which is preliminary data.</text>
</comment>
<sequence length="114" mass="12539">MGGLVTRPSTPSVAAEKPEERSCTCGGAGSKVSSNRQIGLFQESRDATLARFNIWVISREHQIMAANLPRPQRLATVQYGAIGYIISAASYVTLSAARITHWRRTITIRMDFSK</sequence>
<evidence type="ECO:0000313" key="2">
    <source>
        <dbReference type="EMBL" id="KAH7155514.1"/>
    </source>
</evidence>
<reference evidence="2" key="1">
    <citation type="journal article" date="2021" name="Nat. Commun.">
        <title>Genetic determinants of endophytism in the Arabidopsis root mycobiome.</title>
        <authorList>
            <person name="Mesny F."/>
            <person name="Miyauchi S."/>
            <person name="Thiergart T."/>
            <person name="Pickel B."/>
            <person name="Atanasova L."/>
            <person name="Karlsson M."/>
            <person name="Huettel B."/>
            <person name="Barry K.W."/>
            <person name="Haridas S."/>
            <person name="Chen C."/>
            <person name="Bauer D."/>
            <person name="Andreopoulos W."/>
            <person name="Pangilinan J."/>
            <person name="LaButti K."/>
            <person name="Riley R."/>
            <person name="Lipzen A."/>
            <person name="Clum A."/>
            <person name="Drula E."/>
            <person name="Henrissat B."/>
            <person name="Kohler A."/>
            <person name="Grigoriev I.V."/>
            <person name="Martin F.M."/>
            <person name="Hacquard S."/>
        </authorList>
    </citation>
    <scope>NUCLEOTIDE SEQUENCE</scope>
    <source>
        <strain evidence="2">MPI-CAGE-AT-0021</strain>
    </source>
</reference>
<organism evidence="2 3">
    <name type="scientific">Dactylonectria estremocensis</name>
    <dbReference type="NCBI Taxonomy" id="1079267"/>
    <lineage>
        <taxon>Eukaryota</taxon>
        <taxon>Fungi</taxon>
        <taxon>Dikarya</taxon>
        <taxon>Ascomycota</taxon>
        <taxon>Pezizomycotina</taxon>
        <taxon>Sordariomycetes</taxon>
        <taxon>Hypocreomycetidae</taxon>
        <taxon>Hypocreales</taxon>
        <taxon>Nectriaceae</taxon>
        <taxon>Dactylonectria</taxon>
    </lineage>
</organism>